<dbReference type="Gene3D" id="1.10.150.280">
    <property type="entry name" value="AF1531-like domain"/>
    <property type="match status" value="1"/>
</dbReference>
<dbReference type="PANTHER" id="PTHR21180:SF32">
    <property type="entry name" value="ENDONUCLEASE_EXONUCLEASE_PHOSPHATASE FAMILY DOMAIN-CONTAINING PROTEIN 1"/>
    <property type="match status" value="1"/>
</dbReference>
<organism evidence="2 3">
    <name type="scientific">Vibrio gelatinilyticus</name>
    <dbReference type="NCBI Taxonomy" id="2893468"/>
    <lineage>
        <taxon>Bacteria</taxon>
        <taxon>Pseudomonadati</taxon>
        <taxon>Pseudomonadota</taxon>
        <taxon>Gammaproteobacteria</taxon>
        <taxon>Vibrionales</taxon>
        <taxon>Vibrionaceae</taxon>
        <taxon>Vibrio</taxon>
    </lineage>
</organism>
<keyword evidence="2" id="KW-0238">DNA-binding</keyword>
<keyword evidence="1" id="KW-0732">Signal</keyword>
<feature type="chain" id="PRO_5040853057" evidence="1">
    <location>
        <begin position="25"/>
        <end position="97"/>
    </location>
</feature>
<sequence length="97" mass="10531">MQKLISLLIISLFALGPLAPFAHADESKLEGIEITVNINQASAEELAELLTGVGLKKAQEIVDYRIQNGPFKTANDLSNVKGIGTTTVEKNRDRILL</sequence>
<proteinExistence type="predicted"/>
<dbReference type="GO" id="GO:0003677">
    <property type="term" value="F:DNA binding"/>
    <property type="evidence" value="ECO:0007669"/>
    <property type="project" value="UniProtKB-KW"/>
</dbReference>
<feature type="signal peptide" evidence="1">
    <location>
        <begin position="1"/>
        <end position="24"/>
    </location>
</feature>
<dbReference type="RefSeq" id="WP_244354784.1">
    <property type="nucleotide sequence ID" value="NZ_JAJNNZ010000001.1"/>
</dbReference>
<reference evidence="2" key="1">
    <citation type="submission" date="2021-11" db="EMBL/GenBank/DDBJ databases">
        <title>Vibrio ZSDE26 sp. nov. and Vibrio ZSDZ34 sp. nov., isolated from coastal seawater in Qingdao.</title>
        <authorList>
            <person name="Zhang P."/>
        </authorList>
    </citation>
    <scope>NUCLEOTIDE SEQUENCE</scope>
    <source>
        <strain evidence="2">ZSDZ34</strain>
    </source>
</reference>
<evidence type="ECO:0000313" key="2">
    <source>
        <dbReference type="EMBL" id="MCJ2375606.1"/>
    </source>
</evidence>
<accession>A0A9X1W8U9</accession>
<dbReference type="InterPro" id="IPR004509">
    <property type="entry name" value="Competence_ComEA_HhH"/>
</dbReference>
<dbReference type="GO" id="GO:0015628">
    <property type="term" value="P:protein secretion by the type II secretion system"/>
    <property type="evidence" value="ECO:0007669"/>
    <property type="project" value="TreeGrafter"/>
</dbReference>
<dbReference type="AlphaFoldDB" id="A0A9X1W8U9"/>
<comment type="caution">
    <text evidence="2">The sequence shown here is derived from an EMBL/GenBank/DDBJ whole genome shotgun (WGS) entry which is preliminary data.</text>
</comment>
<dbReference type="NCBIfam" id="TIGR00426">
    <property type="entry name" value="competence protein ComEA helix-hairpin-helix repeat region"/>
    <property type="match status" value="1"/>
</dbReference>
<dbReference type="InterPro" id="IPR051675">
    <property type="entry name" value="Endo/Exo/Phosphatase_dom_1"/>
</dbReference>
<protein>
    <submittedName>
        <fullName evidence="2">ComEA family DNA-binding protein</fullName>
    </submittedName>
</protein>
<evidence type="ECO:0000256" key="1">
    <source>
        <dbReference type="SAM" id="SignalP"/>
    </source>
</evidence>
<name>A0A9X1W8U9_9VIBR</name>
<dbReference type="PANTHER" id="PTHR21180">
    <property type="entry name" value="ENDONUCLEASE/EXONUCLEASE/PHOSPHATASE FAMILY DOMAIN-CONTAINING PROTEIN 1"/>
    <property type="match status" value="1"/>
</dbReference>
<gene>
    <name evidence="2" type="ORF">LNL84_02040</name>
</gene>
<keyword evidence="3" id="KW-1185">Reference proteome</keyword>
<dbReference type="Pfam" id="PF12836">
    <property type="entry name" value="HHH_3"/>
    <property type="match status" value="1"/>
</dbReference>
<evidence type="ECO:0000313" key="3">
    <source>
        <dbReference type="Proteomes" id="UP001139488"/>
    </source>
</evidence>
<dbReference type="Proteomes" id="UP001139488">
    <property type="component" value="Unassembled WGS sequence"/>
</dbReference>
<dbReference type="GO" id="GO:0015627">
    <property type="term" value="C:type II protein secretion system complex"/>
    <property type="evidence" value="ECO:0007669"/>
    <property type="project" value="TreeGrafter"/>
</dbReference>
<dbReference type="SUPFAM" id="SSF47781">
    <property type="entry name" value="RuvA domain 2-like"/>
    <property type="match status" value="1"/>
</dbReference>
<dbReference type="EMBL" id="JAJNNZ010000001">
    <property type="protein sequence ID" value="MCJ2375606.1"/>
    <property type="molecule type" value="Genomic_DNA"/>
</dbReference>
<dbReference type="InterPro" id="IPR010994">
    <property type="entry name" value="RuvA_2-like"/>
</dbReference>